<dbReference type="Gene3D" id="3.90.1720.10">
    <property type="entry name" value="endopeptidase domain like (from Nostoc punctiforme)"/>
    <property type="match status" value="1"/>
</dbReference>
<dbReference type="KEGG" id="vg:26516635"/>
<dbReference type="RefSeq" id="YP_009188165.1">
    <property type="nucleotide sequence ID" value="NC_028663.1"/>
</dbReference>
<evidence type="ECO:0000313" key="2">
    <source>
        <dbReference type="Proteomes" id="UP000032135"/>
    </source>
</evidence>
<reference evidence="1 2" key="1">
    <citation type="submission" date="2014-11" db="EMBL/GenBank/DDBJ databases">
        <authorList>
            <person name="Fedida A."/>
            <person name="Lindell D."/>
        </authorList>
    </citation>
    <scope>NUCLEOTIDE SEQUENCE [LARGE SCALE GENOMIC DNA]</scope>
</reference>
<protein>
    <submittedName>
        <fullName evidence="1">Uncharacterized protein</fullName>
    </submittedName>
</protein>
<dbReference type="SUPFAM" id="SSF54001">
    <property type="entry name" value="Cysteine proteinases"/>
    <property type="match status" value="1"/>
</dbReference>
<organism evidence="1 2">
    <name type="scientific">Cyanophage P-TIM40</name>
    <dbReference type="NCBI Taxonomy" id="1589733"/>
    <lineage>
        <taxon>Viruses</taxon>
        <taxon>Duplodnaviria</taxon>
        <taxon>Heunggongvirae</taxon>
        <taxon>Uroviricota</taxon>
        <taxon>Caudoviricetes</taxon>
        <taxon>Pantevenvirales</taxon>
        <taxon>Kyanoviridae</taxon>
        <taxon>Libanvirus</taxon>
        <taxon>Libanvirus ptim40</taxon>
    </lineage>
</organism>
<gene>
    <name evidence="1" type="ORF">PTIM40_90</name>
</gene>
<dbReference type="Proteomes" id="UP000032135">
    <property type="component" value="Segment"/>
</dbReference>
<accession>A0A0C5ADX1</accession>
<keyword evidence="2" id="KW-1185">Reference proteome</keyword>
<dbReference type="EMBL" id="KP211958">
    <property type="protein sequence ID" value="AJK27517.1"/>
    <property type="molecule type" value="Genomic_DNA"/>
</dbReference>
<proteinExistence type="predicted"/>
<dbReference type="GO" id="GO:0001897">
    <property type="term" value="P:symbiont-mediated cytolysis of host cell"/>
    <property type="evidence" value="ECO:0007669"/>
    <property type="project" value="UniProtKB-ARBA"/>
</dbReference>
<dbReference type="OrthoDB" id="8318at10239"/>
<sequence length="159" mass="18649">MGRRTKQKEMEREYSHLLGEEWKSIHSWSCYHCVRKYYALYCNRNLRDFTKLDQIYAFTDGAIETEQGEYVMKSEMWEKASLDNLQKDDIILFRLWYTPLEGGYSKRHGQAPNHGGIYLGDGFMLHHPYRGQSQITDLRAPGNSFYMETCVGAIRGKST</sequence>
<name>A0A0C5ADX1_9CAUD</name>
<evidence type="ECO:0000313" key="1">
    <source>
        <dbReference type="EMBL" id="AJK27517.1"/>
    </source>
</evidence>
<dbReference type="GeneID" id="26516635"/>
<dbReference type="InterPro" id="IPR038765">
    <property type="entry name" value="Papain-like_cys_pep_sf"/>
</dbReference>